<sequence>MQRKLRPLMMKICIIVKLAGTIQKQIKSLIRFIRFKFSNTEKKVLIFMGKYSRVTFF</sequence>
<proteinExistence type="predicted"/>
<reference evidence="2" key="2">
    <citation type="journal article" date="2011" name="J. Bacteriol.">
        <title>Complete genome sequence of Cronobacter turicensis LMG 23827, a food-borne pathogen causing deaths in neonates.</title>
        <authorList>
            <person name="Stephan R."/>
            <person name="Lehner A."/>
            <person name="Tischler P."/>
            <person name="Rattei T."/>
        </authorList>
    </citation>
    <scope>NUCLEOTIDE SEQUENCE [LARGE SCALE GENOMIC DNA]</scope>
    <source>
        <strain evidence="2">DSM 18703 / CCUG 55852 / LMG 23827 / z3032</strain>
    </source>
</reference>
<gene>
    <name evidence="1" type="ordered locus">Ctu_19490</name>
</gene>
<dbReference type="Proteomes" id="UP000002069">
    <property type="component" value="Chromosome"/>
</dbReference>
<dbReference type="HOGENOM" id="CLU_2994248_0_0_6"/>
<organism evidence="1 2">
    <name type="scientific">Cronobacter turicensis (strain DSM 18703 / CCUG 55852 / LMG 23827 / z3032)</name>
    <dbReference type="NCBI Taxonomy" id="693216"/>
    <lineage>
        <taxon>Bacteria</taxon>
        <taxon>Pseudomonadati</taxon>
        <taxon>Pseudomonadota</taxon>
        <taxon>Gammaproteobacteria</taxon>
        <taxon>Enterobacterales</taxon>
        <taxon>Enterobacteriaceae</taxon>
        <taxon>Cronobacter</taxon>
    </lineage>
</organism>
<evidence type="ECO:0000313" key="1">
    <source>
        <dbReference type="EMBL" id="CBA30504.1"/>
    </source>
</evidence>
<dbReference type="AlphaFoldDB" id="C9Y3H7"/>
<dbReference type="KEGG" id="ctu:CTU_19490"/>
<accession>C9Y3H7</accession>
<name>C9Y3H7_CROTZ</name>
<protein>
    <submittedName>
        <fullName evidence="1">Uncharacterized protein</fullName>
    </submittedName>
</protein>
<evidence type="ECO:0000313" key="2">
    <source>
        <dbReference type="Proteomes" id="UP000002069"/>
    </source>
</evidence>
<reference evidence="1 2" key="1">
    <citation type="journal article" date="2010" name="J. Bacteriol.">
        <title>Complete Genome Sequence of Cronobacter turicensis LMG 23827, a foodborne pathogen causing deaths in neonates.</title>
        <authorList>
            <person name="Stephan R."/>
            <person name="Lehner A."/>
            <person name="Tischler P."/>
            <person name="Rattei T."/>
        </authorList>
    </citation>
    <scope>NUCLEOTIDE SEQUENCE [LARGE SCALE GENOMIC DNA]</scope>
    <source>
        <strain evidence="2">DSM 18703 / CCUG 55852 / LMG 23827 / z3032</strain>
    </source>
</reference>
<dbReference type="EMBL" id="FN543093">
    <property type="protein sequence ID" value="CBA30504.1"/>
    <property type="molecule type" value="Genomic_DNA"/>
</dbReference>
<keyword evidence="2" id="KW-1185">Reference proteome</keyword>